<dbReference type="InParanoid" id="D2VMI4"/>
<gene>
    <name evidence="1" type="ORF">NAEGRDRAFT_70147</name>
</gene>
<dbReference type="Proteomes" id="UP000006671">
    <property type="component" value="Unassembled WGS sequence"/>
</dbReference>
<dbReference type="GeneID" id="8851196"/>
<reference evidence="1 2" key="1">
    <citation type="journal article" date="2010" name="Cell">
        <title>The genome of Naegleria gruberi illuminates early eukaryotic versatility.</title>
        <authorList>
            <person name="Fritz-Laylin L.K."/>
            <person name="Prochnik S.E."/>
            <person name="Ginger M.L."/>
            <person name="Dacks J.B."/>
            <person name="Carpenter M.L."/>
            <person name="Field M.C."/>
            <person name="Kuo A."/>
            <person name="Paredez A."/>
            <person name="Chapman J."/>
            <person name="Pham J."/>
            <person name="Shu S."/>
            <person name="Neupane R."/>
            <person name="Cipriano M."/>
            <person name="Mancuso J."/>
            <person name="Tu H."/>
            <person name="Salamov A."/>
            <person name="Lindquist E."/>
            <person name="Shapiro H."/>
            <person name="Lucas S."/>
            <person name="Grigoriev I.V."/>
            <person name="Cande W.Z."/>
            <person name="Fulton C."/>
            <person name="Rokhsar D.S."/>
            <person name="Dawson S.C."/>
        </authorList>
    </citation>
    <scope>NUCLEOTIDE SEQUENCE [LARGE SCALE GENOMIC DNA]</scope>
    <source>
        <strain evidence="1 2">NEG-M</strain>
    </source>
</reference>
<name>D2VMI4_NAEGR</name>
<keyword evidence="2" id="KW-1185">Reference proteome</keyword>
<organism evidence="2">
    <name type="scientific">Naegleria gruberi</name>
    <name type="common">Amoeba</name>
    <dbReference type="NCBI Taxonomy" id="5762"/>
    <lineage>
        <taxon>Eukaryota</taxon>
        <taxon>Discoba</taxon>
        <taxon>Heterolobosea</taxon>
        <taxon>Tetramitia</taxon>
        <taxon>Eutetramitia</taxon>
        <taxon>Vahlkampfiidae</taxon>
        <taxon>Naegleria</taxon>
    </lineage>
</organism>
<dbReference type="AlphaFoldDB" id="D2VMI4"/>
<proteinExistence type="predicted"/>
<dbReference type="EMBL" id="GG738882">
    <property type="protein sequence ID" value="EFC42068.1"/>
    <property type="molecule type" value="Genomic_DNA"/>
</dbReference>
<dbReference type="RefSeq" id="XP_002674812.1">
    <property type="nucleotide sequence ID" value="XM_002674766.1"/>
</dbReference>
<evidence type="ECO:0000313" key="2">
    <source>
        <dbReference type="Proteomes" id="UP000006671"/>
    </source>
</evidence>
<dbReference type="KEGG" id="ngr:NAEGRDRAFT_70147"/>
<sequence length="530" mass="61696">MFKHLGSLLSSSSSRKRVMMNKSSITTLLHFQNHSAQQSTTNYHDREFATFVNTDIVNTLATPTSKEQLVKQIAGIKNMVSSPAFEKTTVHLALDELNKKIKENQREFPDKALPTGIFNELVQSTIRNFSFYTIINRTMEKDEYELIENLDEMKRQAIYVMLNFSTFNGLLIKGIFQEWFSFEDLKNLHVLLSSGIDIEGKDLVLHDQVTYYSAITELLLREFVNIESVTTREKLMCMVNLICLELGMNLQNATALMHRFIELYPVVKQKYTTPSEGDIDKSWTDILEKVYSEDEFDWYHDLETDLPIHLGGMYNIFQEFVKDGSMLKVFEEESKRAPKNPYIPYVKLICTNDISCTTQCLNILANSQAPSRMEDLKRMELFEIFKNKKPHSRIKDFKFFPQILARVKYLCINEAPSLLDSTMLLDQVEYYSRVPTHVDLIVTKCLNHLRAGRLEEALQNYQVLSYYEKSIPNKLLLFITNKVIRPMIILGYENEAIEVVDKFKNKFGDEDSQWEKLLQATITEVEKRKK</sequence>
<evidence type="ECO:0000313" key="1">
    <source>
        <dbReference type="EMBL" id="EFC42068.1"/>
    </source>
</evidence>
<dbReference type="VEuPathDB" id="AmoebaDB:NAEGRDRAFT_70147"/>
<accession>D2VMI4</accession>
<protein>
    <submittedName>
        <fullName evidence="1">Predicted protein</fullName>
    </submittedName>
</protein>